<dbReference type="GO" id="GO:0004852">
    <property type="term" value="F:uroporphyrinogen-III synthase activity"/>
    <property type="evidence" value="ECO:0007669"/>
    <property type="project" value="UniProtKB-EC"/>
</dbReference>
<dbReference type="PANTHER" id="PTHR38042:SF1">
    <property type="entry name" value="UROPORPHYRINOGEN-III SYNTHASE, CHLOROPLASTIC"/>
    <property type="match status" value="1"/>
</dbReference>
<dbReference type="CDD" id="cd06578">
    <property type="entry name" value="HemD"/>
    <property type="match status" value="1"/>
</dbReference>
<dbReference type="SUPFAM" id="SSF69618">
    <property type="entry name" value="HemD-like"/>
    <property type="match status" value="1"/>
</dbReference>
<comment type="catalytic activity">
    <reaction evidence="8">
        <text>hydroxymethylbilane = uroporphyrinogen III + H2O</text>
        <dbReference type="Rhea" id="RHEA:18965"/>
        <dbReference type="ChEBI" id="CHEBI:15377"/>
        <dbReference type="ChEBI" id="CHEBI:57308"/>
        <dbReference type="ChEBI" id="CHEBI:57845"/>
        <dbReference type="EC" id="4.2.1.75"/>
    </reaction>
</comment>
<evidence type="ECO:0000256" key="4">
    <source>
        <dbReference type="ARBA" id="ARBA00023239"/>
    </source>
</evidence>
<evidence type="ECO:0000256" key="3">
    <source>
        <dbReference type="ARBA" id="ARBA00013109"/>
    </source>
</evidence>
<evidence type="ECO:0000256" key="5">
    <source>
        <dbReference type="ARBA" id="ARBA00023244"/>
    </source>
</evidence>
<evidence type="ECO:0000256" key="6">
    <source>
        <dbReference type="ARBA" id="ARBA00031702"/>
    </source>
</evidence>
<protein>
    <recommendedName>
        <fullName evidence="3">uroporphyrinogen-III synthase</fullName>
        <ecNumber evidence="3">4.2.1.75</ecNumber>
    </recommendedName>
    <alternativeName>
        <fullName evidence="7">Hydroxymethylbilane hydrolyase [cyclizing]</fullName>
    </alternativeName>
    <alternativeName>
        <fullName evidence="6">Uroporphyrinogen-III cosynthase</fullName>
    </alternativeName>
</protein>
<dbReference type="EMBL" id="UOFB01000100">
    <property type="protein sequence ID" value="VAW45700.1"/>
    <property type="molecule type" value="Genomic_DNA"/>
</dbReference>
<accession>A0A3B0VZI4</accession>
<evidence type="ECO:0000256" key="1">
    <source>
        <dbReference type="ARBA" id="ARBA00004772"/>
    </source>
</evidence>
<dbReference type="AlphaFoldDB" id="A0A3B0VZI4"/>
<comment type="pathway">
    <text evidence="1">Porphyrin-containing compound metabolism; protoporphyrin-IX biosynthesis; coproporphyrinogen-III from 5-aminolevulinate: step 3/4.</text>
</comment>
<dbReference type="Pfam" id="PF02602">
    <property type="entry name" value="HEM4"/>
    <property type="match status" value="1"/>
</dbReference>
<dbReference type="InterPro" id="IPR003754">
    <property type="entry name" value="4pyrrol_synth_uPrphyn_synth"/>
</dbReference>
<gene>
    <name evidence="10" type="ORF">MNBD_GAMMA04-409</name>
</gene>
<keyword evidence="5" id="KW-0627">Porphyrin biosynthesis</keyword>
<dbReference type="GO" id="GO:0006780">
    <property type="term" value="P:uroporphyrinogen III biosynthetic process"/>
    <property type="evidence" value="ECO:0007669"/>
    <property type="project" value="InterPro"/>
</dbReference>
<dbReference type="InterPro" id="IPR036108">
    <property type="entry name" value="4pyrrol_syn_uPrphyn_synt_sf"/>
</dbReference>
<name>A0A3B0VZI4_9ZZZZ</name>
<dbReference type="EC" id="4.2.1.75" evidence="3"/>
<keyword evidence="4 10" id="KW-0456">Lyase</keyword>
<reference evidence="10" key="1">
    <citation type="submission" date="2018-06" db="EMBL/GenBank/DDBJ databases">
        <authorList>
            <person name="Zhirakovskaya E."/>
        </authorList>
    </citation>
    <scope>NUCLEOTIDE SEQUENCE</scope>
</reference>
<feature type="domain" description="Tetrapyrrole biosynthesis uroporphyrinogen III synthase" evidence="9">
    <location>
        <begin position="20"/>
        <end position="233"/>
    </location>
</feature>
<proteinExistence type="inferred from homology"/>
<organism evidence="10">
    <name type="scientific">hydrothermal vent metagenome</name>
    <dbReference type="NCBI Taxonomy" id="652676"/>
    <lineage>
        <taxon>unclassified sequences</taxon>
        <taxon>metagenomes</taxon>
        <taxon>ecological metagenomes</taxon>
    </lineage>
</organism>
<evidence type="ECO:0000256" key="2">
    <source>
        <dbReference type="ARBA" id="ARBA00008133"/>
    </source>
</evidence>
<comment type="similarity">
    <text evidence="2">Belongs to the uroporphyrinogen-III synthase family.</text>
</comment>
<evidence type="ECO:0000256" key="7">
    <source>
        <dbReference type="ARBA" id="ARBA00032649"/>
    </source>
</evidence>
<dbReference type="Gene3D" id="3.40.50.10090">
    <property type="match status" value="2"/>
</dbReference>
<dbReference type="PANTHER" id="PTHR38042">
    <property type="entry name" value="UROPORPHYRINOGEN-III SYNTHASE, CHLOROPLASTIC"/>
    <property type="match status" value="1"/>
</dbReference>
<dbReference type="InterPro" id="IPR039793">
    <property type="entry name" value="UROS/Hem4"/>
</dbReference>
<evidence type="ECO:0000313" key="10">
    <source>
        <dbReference type="EMBL" id="VAW45700.1"/>
    </source>
</evidence>
<sequence>MSQPLFTLLNTRPMDQAEALTQQVQWHHGQVISCPSIDIQWVVSQDTIFDLSESIDKIIFISANAVRGFLKSVYYPSYLDASKRTQKPIELYAIGRATQQSGFAHQLPLSVLSQTDFDSESLLAHPVMQSIHQQSIVIVKGEGGRTLLETTLKARGANVQLLEVYRRVPAPFCMQSWLKFEQSHRPILLLTSMESFTFLLKHLVELDSNYAELSHSKWRFLTETIVFSERIKNQMQAQGWQGSIRVVIEQSNVGILDTLLATNS</sequence>
<evidence type="ECO:0000259" key="9">
    <source>
        <dbReference type="Pfam" id="PF02602"/>
    </source>
</evidence>
<evidence type="ECO:0000256" key="8">
    <source>
        <dbReference type="ARBA" id="ARBA00048617"/>
    </source>
</evidence>